<feature type="region of interest" description="Disordered" evidence="6">
    <location>
        <begin position="388"/>
        <end position="408"/>
    </location>
</feature>
<evidence type="ECO:0000256" key="5">
    <source>
        <dbReference type="ARBA" id="ARBA00023273"/>
    </source>
</evidence>
<dbReference type="Gene3D" id="2.60.40.10">
    <property type="entry name" value="Immunoglobulins"/>
    <property type="match status" value="3"/>
</dbReference>
<dbReference type="InterPro" id="IPR001005">
    <property type="entry name" value="SANT/Myb"/>
</dbReference>
<feature type="domain" description="Myb-like" evidence="7">
    <location>
        <begin position="411"/>
        <end position="474"/>
    </location>
</feature>
<evidence type="ECO:0000313" key="8">
    <source>
        <dbReference type="Proteomes" id="UP000515156"/>
    </source>
</evidence>
<dbReference type="GeneID" id="115458860"/>
<evidence type="ECO:0000259" key="7">
    <source>
        <dbReference type="PROSITE" id="PS50090"/>
    </source>
</evidence>
<evidence type="ECO:0000313" key="9">
    <source>
        <dbReference type="RefSeq" id="XP_030044558.1"/>
    </source>
</evidence>
<evidence type="ECO:0000256" key="1">
    <source>
        <dbReference type="ARBA" id="ARBA00004138"/>
    </source>
</evidence>
<comment type="subcellular location">
    <subcellularLocation>
        <location evidence="1">Cell projection</location>
        <location evidence="1">Cilium</location>
    </subcellularLocation>
    <subcellularLocation>
        <location evidence="2">Cytoplasm</location>
    </subcellularLocation>
</comment>
<sequence>MERLRDFFICSQVFSGLLGRREQRPNGREARLPLRIKGEGIGPRLLFNFDQLDIGKVFVGSVHGYEAVLANKGYIDAIFTLIPPATALGSGFMFNPSEGIILPGGHQVIEITFSSSKLGDFTEVFMFNVDGSSEPVSLTIRGCVIGPTFHFSTPALNFGDVSFGFPYTLNCSLNNTSLVPLSFNLRIPGDGPGDPSTTCSSLILDNRNTVWGKGGQGGIKPKEFTIIPSHGTVRPQGFLNIQVTLCSNTVKIYELAMMVDVESVGEEVLALPITARCLVPLVRVEKPVMKFGRCFLQYPYKQSVKLVNDSNLPGCYCVLSQEFEDHPQVFYSSPSPRGLIDPYSSVAIPLVLEAQIIGVYETKVHICIFGSKESILVCAREDNVPRREEDEETVVESDGPDGNGKWKRAPKFTEDELQVLVHRVCEEFDRLFKKSRLSLGQKNKIWRKIADDVTAVSVQMRTVEQCKHRWQDFRGIVKAKAQKKWKHGKGTGGGPRCALEVTPLEEAMLPTLGHEQVVGLCGGVDTSEDAIGGMEGEHLEDARLPGATTGLTTEDTEGSE</sequence>
<dbReference type="OrthoDB" id="442692at2759"/>
<dbReference type="InterPro" id="IPR033305">
    <property type="entry name" value="Hydin-like"/>
</dbReference>
<dbReference type="InterPro" id="IPR013783">
    <property type="entry name" value="Ig-like_fold"/>
</dbReference>
<feature type="region of interest" description="Disordered" evidence="6">
    <location>
        <begin position="537"/>
        <end position="560"/>
    </location>
</feature>
<dbReference type="Pfam" id="PF13873">
    <property type="entry name" value="Myb_DNA-bind_5"/>
    <property type="match status" value="1"/>
</dbReference>
<evidence type="ECO:0000256" key="2">
    <source>
        <dbReference type="ARBA" id="ARBA00004496"/>
    </source>
</evidence>
<keyword evidence="4" id="KW-0969">Cilium</keyword>
<dbReference type="KEGG" id="muo:115458860"/>
<evidence type="ECO:0000256" key="3">
    <source>
        <dbReference type="ARBA" id="ARBA00022490"/>
    </source>
</evidence>
<evidence type="ECO:0000256" key="4">
    <source>
        <dbReference type="ARBA" id="ARBA00023069"/>
    </source>
</evidence>
<dbReference type="GO" id="GO:0005930">
    <property type="term" value="C:axoneme"/>
    <property type="evidence" value="ECO:0007669"/>
    <property type="project" value="TreeGrafter"/>
</dbReference>
<proteinExistence type="predicted"/>
<dbReference type="PROSITE" id="PS50090">
    <property type="entry name" value="MYB_LIKE"/>
    <property type="match status" value="1"/>
</dbReference>
<keyword evidence="3" id="KW-0963">Cytoplasm</keyword>
<accession>A0A6P7WW34</accession>
<keyword evidence="5" id="KW-0966">Cell projection</keyword>
<dbReference type="AlphaFoldDB" id="A0A6P7WW34"/>
<protein>
    <submittedName>
        <fullName evidence="9">Hydrocephalus-inducing protein-like</fullName>
    </submittedName>
</protein>
<evidence type="ECO:0000256" key="6">
    <source>
        <dbReference type="SAM" id="MobiDB-lite"/>
    </source>
</evidence>
<dbReference type="Pfam" id="PF22544">
    <property type="entry name" value="HYDIN_VesB_CFA65-like_Ig"/>
    <property type="match status" value="1"/>
</dbReference>
<organism evidence="8 9">
    <name type="scientific">Microcaecilia unicolor</name>
    <dbReference type="NCBI Taxonomy" id="1415580"/>
    <lineage>
        <taxon>Eukaryota</taxon>
        <taxon>Metazoa</taxon>
        <taxon>Chordata</taxon>
        <taxon>Craniata</taxon>
        <taxon>Vertebrata</taxon>
        <taxon>Euteleostomi</taxon>
        <taxon>Amphibia</taxon>
        <taxon>Gymnophiona</taxon>
        <taxon>Siphonopidae</taxon>
        <taxon>Microcaecilia</taxon>
    </lineage>
</organism>
<dbReference type="PANTHER" id="PTHR23053">
    <property type="entry name" value="DLEC1 DELETED IN LUNG AND ESOPHAGEAL CANCER 1"/>
    <property type="match status" value="1"/>
</dbReference>
<gene>
    <name evidence="9" type="primary">LOC115458860</name>
</gene>
<name>A0A6P7WW34_9AMPH</name>
<dbReference type="CDD" id="cd00167">
    <property type="entry name" value="SANT"/>
    <property type="match status" value="1"/>
</dbReference>
<dbReference type="InterPro" id="IPR028002">
    <property type="entry name" value="Myb_DNA-bind_5"/>
</dbReference>
<reference evidence="9" key="1">
    <citation type="submission" date="2025-08" db="UniProtKB">
        <authorList>
            <consortium name="RefSeq"/>
        </authorList>
    </citation>
    <scope>IDENTIFICATION</scope>
</reference>
<dbReference type="PANTHER" id="PTHR23053:SF0">
    <property type="entry name" value="HYDROCEPHALUS-INDUCING PROTEIN HOMOLOG"/>
    <property type="match status" value="1"/>
</dbReference>
<dbReference type="InParanoid" id="A0A6P7WW34"/>
<dbReference type="InterPro" id="IPR053879">
    <property type="entry name" value="HYDIN_VesB_CFA65-like_Ig"/>
</dbReference>
<dbReference type="Proteomes" id="UP000515156">
    <property type="component" value="Unplaced"/>
</dbReference>
<keyword evidence="8" id="KW-1185">Reference proteome</keyword>
<feature type="compositionally biased region" description="Acidic residues" evidence="6">
    <location>
        <begin position="389"/>
        <end position="399"/>
    </location>
</feature>
<dbReference type="GO" id="GO:0003341">
    <property type="term" value="P:cilium movement"/>
    <property type="evidence" value="ECO:0007669"/>
    <property type="project" value="TreeGrafter"/>
</dbReference>
<dbReference type="RefSeq" id="XP_030044558.1">
    <property type="nucleotide sequence ID" value="XM_030188698.1"/>
</dbReference>
<dbReference type="GO" id="GO:1904158">
    <property type="term" value="P:axonemal central apparatus assembly"/>
    <property type="evidence" value="ECO:0007669"/>
    <property type="project" value="TreeGrafter"/>
</dbReference>